<comment type="caution">
    <text evidence="1">The sequence shown here is derived from an EMBL/GenBank/DDBJ whole genome shotgun (WGS) entry which is preliminary data.</text>
</comment>
<accession>A0A8S4SMB1</accession>
<organism evidence="1 2">
    <name type="scientific">Pararge aegeria aegeria</name>
    <dbReference type="NCBI Taxonomy" id="348720"/>
    <lineage>
        <taxon>Eukaryota</taxon>
        <taxon>Metazoa</taxon>
        <taxon>Ecdysozoa</taxon>
        <taxon>Arthropoda</taxon>
        <taxon>Hexapoda</taxon>
        <taxon>Insecta</taxon>
        <taxon>Pterygota</taxon>
        <taxon>Neoptera</taxon>
        <taxon>Endopterygota</taxon>
        <taxon>Lepidoptera</taxon>
        <taxon>Glossata</taxon>
        <taxon>Ditrysia</taxon>
        <taxon>Papilionoidea</taxon>
        <taxon>Nymphalidae</taxon>
        <taxon>Satyrinae</taxon>
        <taxon>Satyrini</taxon>
        <taxon>Parargina</taxon>
        <taxon>Pararge</taxon>
    </lineage>
</organism>
<name>A0A8S4SMB1_9NEOP</name>
<sequence>MSCNVPPCVHQPEAKVLSLVCLQYPIVMKKKTPSACGAFECPSNRRSGLQSEEPPHNTRRFKDYCLLYPTLDPTTMRKLLKMLVEAFREKTND</sequence>
<dbReference type="Proteomes" id="UP000838756">
    <property type="component" value="Unassembled WGS sequence"/>
</dbReference>
<dbReference type="AlphaFoldDB" id="A0A8S4SMB1"/>
<dbReference type="EMBL" id="CAKXAJ010026290">
    <property type="protein sequence ID" value="CAH2265691.1"/>
    <property type="molecule type" value="Genomic_DNA"/>
</dbReference>
<proteinExistence type="predicted"/>
<keyword evidence="2" id="KW-1185">Reference proteome</keyword>
<reference evidence="1" key="1">
    <citation type="submission" date="2022-03" db="EMBL/GenBank/DDBJ databases">
        <authorList>
            <person name="Lindestad O."/>
        </authorList>
    </citation>
    <scope>NUCLEOTIDE SEQUENCE</scope>
</reference>
<protein>
    <submittedName>
        <fullName evidence="1">Jg4941 protein</fullName>
    </submittedName>
</protein>
<evidence type="ECO:0000313" key="1">
    <source>
        <dbReference type="EMBL" id="CAH2265691.1"/>
    </source>
</evidence>
<gene>
    <name evidence="1" type="primary">jg4941</name>
    <name evidence="1" type="ORF">PAEG_LOCUS25029</name>
</gene>
<evidence type="ECO:0000313" key="2">
    <source>
        <dbReference type="Proteomes" id="UP000838756"/>
    </source>
</evidence>